<accession>A0AAW6ATK5</accession>
<evidence type="ECO:0000259" key="7">
    <source>
        <dbReference type="Pfam" id="PF00441"/>
    </source>
</evidence>
<dbReference type="Proteomes" id="UP001203136">
    <property type="component" value="Unassembled WGS sequence"/>
</dbReference>
<evidence type="ECO:0000256" key="1">
    <source>
        <dbReference type="ARBA" id="ARBA00001974"/>
    </source>
</evidence>
<reference evidence="10" key="1">
    <citation type="journal article" date="2022" name="Cell Host Microbe">
        <title>Colonization of the live biotherapeutic product VE303 and modulation of the microbiota and metabolites in healthy volunteers.</title>
        <authorList>
            <person name="Dsouza M."/>
            <person name="Menon R."/>
            <person name="Crossette E."/>
            <person name="Bhattarai S.K."/>
            <person name="Schneider J."/>
            <person name="Kim Y.G."/>
            <person name="Reddy S."/>
            <person name="Caballero S."/>
            <person name="Felix C."/>
            <person name="Cornacchione L."/>
            <person name="Hendrickson J."/>
            <person name="Watson A.R."/>
            <person name="Minot S.S."/>
            <person name="Greenfield N."/>
            <person name="Schopf L."/>
            <person name="Szabady R."/>
            <person name="Patarroyo J."/>
            <person name="Smith W."/>
            <person name="Harrison P."/>
            <person name="Kuijper E.J."/>
            <person name="Kelly C.P."/>
            <person name="Olle B."/>
            <person name="Bobilev D."/>
            <person name="Silber J.L."/>
            <person name="Bucci V."/>
            <person name="Roberts B."/>
            <person name="Faith J."/>
            <person name="Norman J.M."/>
        </authorList>
    </citation>
    <scope>NUCLEOTIDE SEQUENCE</scope>
    <source>
        <strain evidence="10">VE303-04</strain>
    </source>
</reference>
<evidence type="ECO:0000313" key="11">
    <source>
        <dbReference type="EMBL" id="MDB1999485.1"/>
    </source>
</evidence>
<dbReference type="PANTHER" id="PTHR43884:SF12">
    <property type="entry name" value="ISOVALERYL-COA DEHYDROGENASE, MITOCHONDRIAL-RELATED"/>
    <property type="match status" value="1"/>
</dbReference>
<evidence type="ECO:0000256" key="2">
    <source>
        <dbReference type="ARBA" id="ARBA00009347"/>
    </source>
</evidence>
<feature type="domain" description="Acyl-CoA dehydrogenase/oxidase C-terminal" evidence="7">
    <location>
        <begin position="230"/>
        <end position="375"/>
    </location>
</feature>
<evidence type="ECO:0000259" key="9">
    <source>
        <dbReference type="Pfam" id="PF02771"/>
    </source>
</evidence>
<dbReference type="Proteomes" id="UP001300871">
    <property type="component" value="Unassembled WGS sequence"/>
</dbReference>
<dbReference type="GeneID" id="57969170"/>
<evidence type="ECO:0000259" key="8">
    <source>
        <dbReference type="Pfam" id="PF02770"/>
    </source>
</evidence>
<keyword evidence="3 6" id="KW-0285">Flavoprotein</keyword>
<evidence type="ECO:0000313" key="10">
    <source>
        <dbReference type="EMBL" id="MCK0087855.1"/>
    </source>
</evidence>
<dbReference type="InterPro" id="IPR009100">
    <property type="entry name" value="AcylCoA_DH/oxidase_NM_dom_sf"/>
</dbReference>
<evidence type="ECO:0000313" key="12">
    <source>
        <dbReference type="Proteomes" id="UP001203136"/>
    </source>
</evidence>
<keyword evidence="5 6" id="KW-0560">Oxidoreductase</keyword>
<dbReference type="AlphaFoldDB" id="A0AAW6ATK5"/>
<dbReference type="GO" id="GO:0003995">
    <property type="term" value="F:acyl-CoA dehydrogenase activity"/>
    <property type="evidence" value="ECO:0007669"/>
    <property type="project" value="InterPro"/>
</dbReference>
<dbReference type="InterPro" id="IPR006089">
    <property type="entry name" value="Acyl-CoA_DH_CS"/>
</dbReference>
<dbReference type="FunFam" id="1.20.140.10:FF:000004">
    <property type="entry name" value="Acyl-CoA dehydrogenase FadE25"/>
    <property type="match status" value="1"/>
</dbReference>
<dbReference type="Pfam" id="PF02771">
    <property type="entry name" value="Acyl-CoA_dh_N"/>
    <property type="match status" value="1"/>
</dbReference>
<comment type="cofactor">
    <cofactor evidence="1 6">
        <name>FAD</name>
        <dbReference type="ChEBI" id="CHEBI:57692"/>
    </cofactor>
</comment>
<comment type="similarity">
    <text evidence="2 6">Belongs to the acyl-CoA dehydrogenase family.</text>
</comment>
<evidence type="ECO:0000256" key="3">
    <source>
        <dbReference type="ARBA" id="ARBA00022630"/>
    </source>
</evidence>
<dbReference type="PANTHER" id="PTHR43884">
    <property type="entry name" value="ACYL-COA DEHYDROGENASE"/>
    <property type="match status" value="1"/>
</dbReference>
<dbReference type="Pfam" id="PF02770">
    <property type="entry name" value="Acyl-CoA_dh_M"/>
    <property type="match status" value="1"/>
</dbReference>
<sequence length="379" mass="41508">MNFQLTEDRLALQQAVREFAEKELAPGVIERDEKSEYPVELYKKMGEMGLIGLPYAKEYGGSGRDYLDYAIAVEEISKVDASVGISYSVSTSLYGGSIANGGSEEQKREFLPEVLSGKTFGSFGLTEPNAGSDAGGCVTIAEKKGDKYILNGLKCFNTNGPLSDHFAVYALTHPELGSKGLSCFHVKKGTPGFSIGKIENKMGIRSAQVSELVFENCEIPETALLGEEKQGFKIAMKTLDGGRIGVAAQGLGIAEGAFEIARKYLMTREQFGKPLYRNQYLAFKMAELECEIEQAKYMLYKAALDKSEGRPYSIPAAKAKLVCTDAAMHVTTEAVQMLGGNGFMKEYHVERMMRDAKITQIYEGTNEIQKLVISGALFR</sequence>
<dbReference type="GO" id="GO:0050660">
    <property type="term" value="F:flavin adenine dinucleotide binding"/>
    <property type="evidence" value="ECO:0007669"/>
    <property type="project" value="InterPro"/>
</dbReference>
<dbReference type="InterPro" id="IPR013786">
    <property type="entry name" value="AcylCoA_DH/ox_N"/>
</dbReference>
<dbReference type="SUPFAM" id="SSF56645">
    <property type="entry name" value="Acyl-CoA dehydrogenase NM domain-like"/>
    <property type="match status" value="1"/>
</dbReference>
<name>A0AAW6ATK5_CLOSY</name>
<reference evidence="11" key="2">
    <citation type="submission" date="2023-01" db="EMBL/GenBank/DDBJ databases">
        <title>Human gut microbiome strain richness.</title>
        <authorList>
            <person name="Chen-Liaw A."/>
        </authorList>
    </citation>
    <scope>NUCLEOTIDE SEQUENCE</scope>
    <source>
        <strain evidence="11">B1_m1001713B170214d0_201011</strain>
    </source>
</reference>
<dbReference type="RefSeq" id="WP_003502767.1">
    <property type="nucleotide sequence ID" value="NZ_CABKPP010000006.1"/>
</dbReference>
<dbReference type="FunFam" id="2.40.110.10:FF:000001">
    <property type="entry name" value="Acyl-CoA dehydrogenase, mitochondrial"/>
    <property type="match status" value="1"/>
</dbReference>
<dbReference type="Pfam" id="PF00441">
    <property type="entry name" value="Acyl-CoA_dh_1"/>
    <property type="match status" value="1"/>
</dbReference>
<dbReference type="Gene3D" id="2.40.110.10">
    <property type="entry name" value="Butyryl-CoA Dehydrogenase, subunit A, domain 2"/>
    <property type="match status" value="1"/>
</dbReference>
<dbReference type="FunFam" id="1.10.540.10:FF:000002">
    <property type="entry name" value="Acyl-CoA dehydrogenase FadE19"/>
    <property type="match status" value="1"/>
</dbReference>
<protein>
    <submittedName>
        <fullName evidence="10">Acyl-CoA dehydrogenase family protein</fullName>
    </submittedName>
</protein>
<dbReference type="InterPro" id="IPR036250">
    <property type="entry name" value="AcylCo_DH-like_C"/>
</dbReference>
<dbReference type="SUPFAM" id="SSF47203">
    <property type="entry name" value="Acyl-CoA dehydrogenase C-terminal domain-like"/>
    <property type="match status" value="1"/>
</dbReference>
<dbReference type="InterPro" id="IPR006091">
    <property type="entry name" value="Acyl-CoA_Oxase/DH_mid-dom"/>
</dbReference>
<dbReference type="PROSITE" id="PS00072">
    <property type="entry name" value="ACYL_COA_DH_1"/>
    <property type="match status" value="1"/>
</dbReference>
<gene>
    <name evidence="10" type="ORF">K5I21_18675</name>
    <name evidence="11" type="ORF">PM006_04680</name>
</gene>
<keyword evidence="4 6" id="KW-0274">FAD</keyword>
<dbReference type="InterPro" id="IPR009075">
    <property type="entry name" value="AcylCo_DH/oxidase_C"/>
</dbReference>
<dbReference type="EMBL" id="JAINVB010000001">
    <property type="protein sequence ID" value="MCK0087855.1"/>
    <property type="molecule type" value="Genomic_DNA"/>
</dbReference>
<evidence type="ECO:0000256" key="6">
    <source>
        <dbReference type="RuleBase" id="RU362125"/>
    </source>
</evidence>
<dbReference type="InterPro" id="IPR046373">
    <property type="entry name" value="Acyl-CoA_Oxase/DH_mid-dom_sf"/>
</dbReference>
<organism evidence="10 12">
    <name type="scientific">Clostridium symbiosum</name>
    <name type="common">Bacteroides symbiosus</name>
    <dbReference type="NCBI Taxonomy" id="1512"/>
    <lineage>
        <taxon>Bacteria</taxon>
        <taxon>Bacillati</taxon>
        <taxon>Bacillota</taxon>
        <taxon>Clostridia</taxon>
        <taxon>Lachnospirales</taxon>
        <taxon>Lachnospiraceae</taxon>
        <taxon>Otoolea</taxon>
    </lineage>
</organism>
<dbReference type="InterPro" id="IPR037069">
    <property type="entry name" value="AcylCoA_DH/ox_N_sf"/>
</dbReference>
<feature type="domain" description="Acyl-CoA dehydrogenase/oxidase N-terminal" evidence="9">
    <location>
        <begin position="6"/>
        <end position="118"/>
    </location>
</feature>
<feature type="domain" description="Acyl-CoA oxidase/dehydrogenase middle" evidence="8">
    <location>
        <begin position="122"/>
        <end position="217"/>
    </location>
</feature>
<dbReference type="Gene3D" id="1.20.140.10">
    <property type="entry name" value="Butyryl-CoA Dehydrogenase, subunit A, domain 3"/>
    <property type="match status" value="1"/>
</dbReference>
<evidence type="ECO:0000256" key="4">
    <source>
        <dbReference type="ARBA" id="ARBA00022827"/>
    </source>
</evidence>
<dbReference type="EMBL" id="JAQLGM010000007">
    <property type="protein sequence ID" value="MDB1999485.1"/>
    <property type="molecule type" value="Genomic_DNA"/>
</dbReference>
<dbReference type="Gene3D" id="1.10.540.10">
    <property type="entry name" value="Acyl-CoA dehydrogenase/oxidase, N-terminal domain"/>
    <property type="match status" value="1"/>
</dbReference>
<comment type="caution">
    <text evidence="10">The sequence shown here is derived from an EMBL/GenBank/DDBJ whole genome shotgun (WGS) entry which is preliminary data.</text>
</comment>
<proteinExistence type="inferred from homology"/>
<dbReference type="PROSITE" id="PS00073">
    <property type="entry name" value="ACYL_COA_DH_2"/>
    <property type="match status" value="1"/>
</dbReference>
<evidence type="ECO:0000256" key="5">
    <source>
        <dbReference type="ARBA" id="ARBA00023002"/>
    </source>
</evidence>